<dbReference type="EMBL" id="CP114035">
    <property type="protein sequence ID" value="WAP66553.2"/>
    <property type="molecule type" value="Genomic_DNA"/>
</dbReference>
<keyword evidence="2" id="KW-1185">Reference proteome</keyword>
<evidence type="ECO:0000313" key="2">
    <source>
        <dbReference type="Proteomes" id="UP001163982"/>
    </source>
</evidence>
<accession>A0ACD4PEV8</accession>
<sequence length="1336" mass="151070">MDRCSGVVAPKETFDEEDVKVGTEMLAKWLTDLTGDSVNWRTVITVGEMLPVAGSIFAATDAVGDIIELAKGDNTYRADVFNWVGLGINLFAIAPLPGIGPARMVMRPTLKSIRSASKDGIAQALLSAIEGALAYVCPGDLEAFVAEVEIKLQSILASFAAKIVEVCKFLADLIRSVADGTVKDVALTVLFPGIRLVAEASDFLKRKTGYGFSKNELGLGESTKLKQLLEPVAQSLESIGEMAGGKIVEIGEKTNPGSIAAMLQVLRTALTKGKRPSRRANIAPGSTAQSRQVQGRNSTEAAPAQRPTRADPNCKKRGVKAGTNCSISFATGSETIVHTDFQLPGAFPIEWYRTYRSTLSAFDDSPYGARWITPFAARFDLNEDQLTYHGTDGRSQKYSLPKIKGSHYDPIENVVIARISNDTLAILRGHESQEIYQRDGNQFRLTSIKKKGGASIALHYEHRIADITVLSDLVTYQHDIPHQHIHTDIDDHGHVTALWLMLEGQPQRQLASYSYDAQGDLCSAKDEHGAEWTYQYQHHLVTRYTDRTGRGMNLEWLGEGADAKAVREWGDDGSLDTRLSWDPNIRLTRITDANGNETQHFCDILGYPYRIIHPDGNEEWLFRDAAKNVTQHIHTDGSSDVYAYDERGNLLQHTRPDGSSIHHAYDDLDQRFKSRDAEGGLWKYDYDQRGNIIETQDPLENKTLYTYNSDNLPVAITDANGGEKKLAYNRDGQLTSYTDCSGKTTQWKYDALGQLAKLVNAAGEVTEYHYEAGQLTLLVHPDKTKEKFERDAEGRLLKHTDALHRSTSWTYNEAGLIHQRLNANDTTLTYHWDKLGQLVRLRNENNSEASFKYDPVGRLLKETGFDKETTHYLYDNGSNLPTRRVDGDRTTHFEYDPMGRLIQRKAGRRGGEKWEIETFAYDGNGNLLAANNGSCRLQWFYDAAGNNTREHQWLDYLTKPQVAVFTHEYDALNQRIATTRPDGHRVSWLTYGSGHLLALKLDAKELISYERDDLHREIGRVQGNGLVQRQTWSPNGQLLEQTLARQGESKRLAARTYRYDEAGQLHHINDLNRGDLRYRYDPVGRLLEASHNYEKETFAFDPASNLLDPEAPPGPNPHSPRKLMDNVLRSYCGTQYRYDERGNLLERIENGNTGKFTWDLYDRLRRYEDDLLVVEFGYDALGRRVYKDSRSKYRNRVQAGPVWNENARRALDEKLGCDLTLFVWDGDTLAFEQRGRDGKGRTTHYVFEPGTFIPVAQGVINHIDEMMHQPSYDFPYDIDRDPVWQHKPVMRRFDKIGWWHCNYLGTPHEFTDESGKIAWNGIFQAWGGNLRNKWKS</sequence>
<protein>
    <submittedName>
        <fullName evidence="1">DUF6531 domain-containing protein</fullName>
    </submittedName>
</protein>
<proteinExistence type="predicted"/>
<name>A0ACD4PEV8_9PSED</name>
<evidence type="ECO:0000313" key="1">
    <source>
        <dbReference type="EMBL" id="WAP66553.2"/>
    </source>
</evidence>
<reference evidence="1" key="1">
    <citation type="journal article" date="2024" name="Int. J. Syst. Evol. Microbiol.">
        <title>Pseudomonas fortuita sp. nov., isolated from the endosphere of a wild yam.</title>
        <authorList>
            <person name="Carlier A."/>
            <person name="Beaumel M."/>
            <person name="Moreau S."/>
            <person name="Acar T."/>
            <person name="Sana T.G."/>
            <person name="Cnockaert M."/>
            <person name="Vandamme P."/>
        </authorList>
    </citation>
    <scope>NUCLEOTIDE SEQUENCE</scope>
    <source>
        <strain evidence="1">GMI12077</strain>
    </source>
</reference>
<gene>
    <name evidence="1" type="ORF">OZ911_07010</name>
</gene>
<dbReference type="Proteomes" id="UP001163982">
    <property type="component" value="Chromosome"/>
</dbReference>
<organism evidence="1 2">
    <name type="scientific">Pseudomonas fortuita</name>
    <dbReference type="NCBI Taxonomy" id="3233375"/>
    <lineage>
        <taxon>Bacteria</taxon>
        <taxon>Pseudomonadati</taxon>
        <taxon>Pseudomonadota</taxon>
        <taxon>Gammaproteobacteria</taxon>
        <taxon>Pseudomonadales</taxon>
        <taxon>Pseudomonadaceae</taxon>
        <taxon>Pseudomonas</taxon>
    </lineage>
</organism>